<dbReference type="Pfam" id="PF01607">
    <property type="entry name" value="CBM_14"/>
    <property type="match status" value="4"/>
</dbReference>
<feature type="domain" description="Chitin-binding type-2" evidence="1">
    <location>
        <begin position="52"/>
        <end position="109"/>
    </location>
</feature>
<name>A0A1I8P585_STOCA</name>
<organism evidence="2 3">
    <name type="scientific">Stomoxys calcitrans</name>
    <name type="common">Stable fly</name>
    <name type="synonym">Conops calcitrans</name>
    <dbReference type="NCBI Taxonomy" id="35570"/>
    <lineage>
        <taxon>Eukaryota</taxon>
        <taxon>Metazoa</taxon>
        <taxon>Ecdysozoa</taxon>
        <taxon>Arthropoda</taxon>
        <taxon>Hexapoda</taxon>
        <taxon>Insecta</taxon>
        <taxon>Pterygota</taxon>
        <taxon>Neoptera</taxon>
        <taxon>Endopterygota</taxon>
        <taxon>Diptera</taxon>
        <taxon>Brachycera</taxon>
        <taxon>Muscomorpha</taxon>
        <taxon>Muscoidea</taxon>
        <taxon>Muscidae</taxon>
        <taxon>Stomoxys</taxon>
    </lineage>
</organism>
<dbReference type="GO" id="GO:0005576">
    <property type="term" value="C:extracellular region"/>
    <property type="evidence" value="ECO:0007669"/>
    <property type="project" value="InterPro"/>
</dbReference>
<keyword evidence="3" id="KW-1185">Reference proteome</keyword>
<dbReference type="OrthoDB" id="7886528at2759"/>
<feature type="domain" description="Chitin-binding type-2" evidence="1">
    <location>
        <begin position="170"/>
        <end position="228"/>
    </location>
</feature>
<dbReference type="PROSITE" id="PS50940">
    <property type="entry name" value="CHIT_BIND_II"/>
    <property type="match status" value="5"/>
</dbReference>
<dbReference type="EnsemblMetazoa" id="SCAU004900-RA">
    <property type="protein sequence ID" value="SCAU004900-PA"/>
    <property type="gene ID" value="SCAU004900"/>
</dbReference>
<dbReference type="InterPro" id="IPR036508">
    <property type="entry name" value="Chitin-bd_dom_sf"/>
</dbReference>
<proteinExistence type="predicted"/>
<accession>A0A1I8P585</accession>
<dbReference type="InterPro" id="IPR002557">
    <property type="entry name" value="Chitin-bd_dom"/>
</dbReference>
<dbReference type="AlphaFoldDB" id="A0A1I8P585"/>
<feature type="domain" description="Chitin-binding type-2" evidence="1">
    <location>
        <begin position="110"/>
        <end position="168"/>
    </location>
</feature>
<evidence type="ECO:0000259" key="1">
    <source>
        <dbReference type="PROSITE" id="PS50940"/>
    </source>
</evidence>
<dbReference type="GO" id="GO:0008061">
    <property type="term" value="F:chitin binding"/>
    <property type="evidence" value="ECO:0007669"/>
    <property type="project" value="InterPro"/>
</dbReference>
<protein>
    <recommendedName>
        <fullName evidence="1">Chitin-binding type-2 domain-containing protein</fullName>
    </recommendedName>
</protein>
<feature type="domain" description="Chitin-binding type-2" evidence="1">
    <location>
        <begin position="300"/>
        <end position="360"/>
    </location>
</feature>
<gene>
    <name evidence="2" type="primary">106095204</name>
</gene>
<reference evidence="2" key="1">
    <citation type="submission" date="2020-05" db="UniProtKB">
        <authorList>
            <consortium name="EnsemblMetazoa"/>
        </authorList>
    </citation>
    <scope>IDENTIFICATION</scope>
    <source>
        <strain evidence="2">USDA</strain>
    </source>
</reference>
<feature type="domain" description="Chitin-binding type-2" evidence="1">
    <location>
        <begin position="233"/>
        <end position="298"/>
    </location>
</feature>
<dbReference type="SUPFAM" id="SSF57625">
    <property type="entry name" value="Invertebrate chitin-binding proteins"/>
    <property type="match status" value="4"/>
</dbReference>
<evidence type="ECO:0000313" key="2">
    <source>
        <dbReference type="EnsemblMetazoa" id="SCAU004900-PA"/>
    </source>
</evidence>
<dbReference type="SMART" id="SM00494">
    <property type="entry name" value="ChtBD2"/>
    <property type="match status" value="4"/>
</dbReference>
<dbReference type="Proteomes" id="UP000095300">
    <property type="component" value="Unassembled WGS sequence"/>
</dbReference>
<dbReference type="VEuPathDB" id="VectorBase:SCAU004900"/>
<sequence>MPQNMTPVFRRRSRTAILFSGNMKLGYLFVTLLLGILWQRSQATKWALESKEDVCSLFPDGAILRKPGSCQETIKCMNGVSTPGPTTCEGSQGYKLETNKCASVSDAYCSTPCVKNSPTWVAGKRNCIDWAQCDGKTQLSTGSCPTGQIFNAEVQRCQYKPTGFVCGMVYDICNISPKDQKFWDEFNCHKYFYCDKSQKQQTGECPTGTYYEKQSGECIAKAQVDCYKHPLPLDVCGNAKLAIRDHFVSDQATCSGYFYCKDLGSGIPDTNPDWGKCSNGYFFDAELEVCRDRNTIHCDEDRCDGRTSGFELAPIPGCQHYYQCENGYTIGPALECEEGLYFDAGMEKCVATKTSYPICS</sequence>
<dbReference type="KEGG" id="scac:106095204"/>
<evidence type="ECO:0000313" key="3">
    <source>
        <dbReference type="Proteomes" id="UP000095300"/>
    </source>
</evidence>
<dbReference type="Gene3D" id="2.170.140.10">
    <property type="entry name" value="Chitin binding domain"/>
    <property type="match status" value="1"/>
</dbReference>